<gene>
    <name evidence="3" type="ORF">VEZ01S_55_00120</name>
</gene>
<protein>
    <submittedName>
        <fullName evidence="3">Uncharacterized protein</fullName>
    </submittedName>
</protein>
<sequence>MTKEIAIFTAQQNYTTAQHSKGKMRRSLAHTLRCLSRLSEHEMKSIEWNENLSQCNYLYLDGELKPLNNLSESDKIALIESFNPPKIHNKKQKQTQLANYSAKLKSAIISEKKANNPLVEDAFQKLLDTPRSLPLSTKIINDIKPLLKKRVKQRINMLYKYIDAHNALTHSERSGQHTRIQEVIFKIPSKWQVSNADVTPEHNVELVHGFLNRILPNHTIKLSVIHGDEQLEHEDLCSHIHCFIDGQNKHTKEFDLRECEERVIQRYVTNSLSKEEQDFWTNSKNKKNYYHSKLRGEHWQAMFLLYTNYYFKKNEIELKGVRAEKTQKQLEKNKEMRREAKLPKAERSYNFHTRLLEEQQKLLEQKTLLEKEHEERKARINNELKTAQFNIEEHKKEIDELKQTIQTTQQEIQQSELSKQKLYQQQQQAKENLNQRTLDIEDKRHQQRQIIAQNKALEQDAIQLQERVEELEMKEVTLDISRSIAIAFAAIDRYIDAKKGGRHYESFWKQTIAAFKALNNRIAESSVMKYLKVHEDEIKDYSLTKELKTIQTPKLSTNKRSPSPEPTMRRP</sequence>
<reference evidence="3 4" key="1">
    <citation type="submission" date="2013-09" db="EMBL/GenBank/DDBJ databases">
        <title>Whole genome shotgun sequence of Vibrio ezurae NBRC 102218.</title>
        <authorList>
            <person name="Yoshida I."/>
            <person name="Hosoyama A."/>
            <person name="Numata M."/>
            <person name="Hashimoto M."/>
            <person name="Hosoyama Y."/>
            <person name="Tsuchikane K."/>
            <person name="Noguchi M."/>
            <person name="Hirakata S."/>
            <person name="Ichikawa N."/>
            <person name="Ohji S."/>
            <person name="Yamazoe A."/>
            <person name="Fujita N."/>
        </authorList>
    </citation>
    <scope>NUCLEOTIDE SEQUENCE [LARGE SCALE GENOMIC DNA]</scope>
    <source>
        <strain evidence="3 4">NBRC 102218</strain>
    </source>
</reference>
<evidence type="ECO:0000256" key="2">
    <source>
        <dbReference type="SAM" id="MobiDB-lite"/>
    </source>
</evidence>
<feature type="region of interest" description="Disordered" evidence="2">
    <location>
        <begin position="550"/>
        <end position="571"/>
    </location>
</feature>
<accession>U3AN11</accession>
<dbReference type="EMBL" id="BATM01000055">
    <property type="protein sequence ID" value="GAD81296.1"/>
    <property type="molecule type" value="Genomic_DNA"/>
</dbReference>
<comment type="caution">
    <text evidence="3">The sequence shown here is derived from an EMBL/GenBank/DDBJ whole genome shotgun (WGS) entry which is preliminary data.</text>
</comment>
<keyword evidence="4" id="KW-1185">Reference proteome</keyword>
<name>U3AN11_9VIBR</name>
<dbReference type="Proteomes" id="UP000016562">
    <property type="component" value="Unassembled WGS sequence"/>
</dbReference>
<keyword evidence="1" id="KW-0175">Coiled coil</keyword>
<dbReference type="OrthoDB" id="6245578at2"/>
<evidence type="ECO:0000256" key="1">
    <source>
        <dbReference type="SAM" id="Coils"/>
    </source>
</evidence>
<proteinExistence type="predicted"/>
<evidence type="ECO:0000313" key="3">
    <source>
        <dbReference type="EMBL" id="GAD81296.1"/>
    </source>
</evidence>
<dbReference type="RefSeq" id="WP_021714993.1">
    <property type="nucleotide sequence ID" value="NZ_BATM01000055.1"/>
</dbReference>
<evidence type="ECO:0000313" key="4">
    <source>
        <dbReference type="Proteomes" id="UP000016562"/>
    </source>
</evidence>
<feature type="compositionally biased region" description="Polar residues" evidence="2">
    <location>
        <begin position="550"/>
        <end position="561"/>
    </location>
</feature>
<dbReference type="eggNOG" id="ENOG5032SH3">
    <property type="taxonomic scope" value="Bacteria"/>
</dbReference>
<feature type="coiled-coil region" evidence="1">
    <location>
        <begin position="313"/>
        <end position="474"/>
    </location>
</feature>
<dbReference type="AlphaFoldDB" id="U3AN11"/>
<organism evidence="3 4">
    <name type="scientific">Vibrio ezurae NBRC 102218</name>
    <dbReference type="NCBI Taxonomy" id="1219080"/>
    <lineage>
        <taxon>Bacteria</taxon>
        <taxon>Pseudomonadati</taxon>
        <taxon>Pseudomonadota</taxon>
        <taxon>Gammaproteobacteria</taxon>
        <taxon>Vibrionales</taxon>
        <taxon>Vibrionaceae</taxon>
        <taxon>Vibrio</taxon>
    </lineage>
</organism>